<feature type="transmembrane region" description="Helical" evidence="2">
    <location>
        <begin position="48"/>
        <end position="69"/>
    </location>
</feature>
<dbReference type="RefSeq" id="WP_067977824.1">
    <property type="nucleotide sequence ID" value="NZ_VMSD01000001.1"/>
</dbReference>
<sequence>MSAGILAICGGLTGLVIAQTGYSGLRVVERLRDPEVDLDWDRMQLENQMELCTGAVFAVLLGLGGVLLLARRPAGVTMVTIGSGLGTFVCLGPLATYSVLASKLMFVGMSAVSALILVLVVLPSTQRWIDARPKPQLTPPNGPHPAVAPYN</sequence>
<keyword evidence="4" id="KW-1185">Reference proteome</keyword>
<keyword evidence="2" id="KW-0472">Membrane</keyword>
<comment type="caution">
    <text evidence="3">The sequence shown here is derived from an EMBL/GenBank/DDBJ whole genome shotgun (WGS) entry which is preliminary data.</text>
</comment>
<evidence type="ECO:0000313" key="4">
    <source>
        <dbReference type="Proteomes" id="UP000798951"/>
    </source>
</evidence>
<evidence type="ECO:0000313" key="3">
    <source>
        <dbReference type="EMBL" id="KAF0849660.1"/>
    </source>
</evidence>
<proteinExistence type="predicted"/>
<evidence type="ECO:0000256" key="2">
    <source>
        <dbReference type="SAM" id="Phobius"/>
    </source>
</evidence>
<feature type="region of interest" description="Disordered" evidence="1">
    <location>
        <begin position="132"/>
        <end position="151"/>
    </location>
</feature>
<accession>A0ABQ6YV22</accession>
<protein>
    <submittedName>
        <fullName evidence="3">Uncharacterized protein</fullName>
    </submittedName>
</protein>
<dbReference type="Proteomes" id="UP000798951">
    <property type="component" value="Unassembled WGS sequence"/>
</dbReference>
<reference evidence="3 4" key="1">
    <citation type="submission" date="2019-07" db="EMBL/GenBank/DDBJ databases">
        <title>Genomic Encyclopedia of Type Strains, Phase IV (KMG-IV): sequencing the most valuable type-strain genomes for metagenomic binning, comparative biology and taxonomic classification.</title>
        <authorList>
            <person name="Goeker M."/>
        </authorList>
    </citation>
    <scope>NUCLEOTIDE SEQUENCE [LARGE SCALE GENOMIC DNA]</scope>
    <source>
        <strain evidence="3 4">DSM 44831</strain>
    </source>
</reference>
<dbReference type="EMBL" id="VMSD01000001">
    <property type="protein sequence ID" value="KAF0849660.1"/>
    <property type="molecule type" value="Genomic_DNA"/>
</dbReference>
<keyword evidence="2" id="KW-0812">Transmembrane</keyword>
<evidence type="ECO:0000256" key="1">
    <source>
        <dbReference type="SAM" id="MobiDB-lite"/>
    </source>
</evidence>
<feature type="transmembrane region" description="Helical" evidence="2">
    <location>
        <begin position="104"/>
        <end position="122"/>
    </location>
</feature>
<feature type="transmembrane region" description="Helical" evidence="2">
    <location>
        <begin position="76"/>
        <end position="98"/>
    </location>
</feature>
<name>A0ABQ6YV22_9NOCA</name>
<gene>
    <name evidence="3" type="ORF">FNL39_1011104</name>
</gene>
<keyword evidence="2" id="KW-1133">Transmembrane helix</keyword>
<organism evidence="3 4">
    <name type="scientific">Nocardia caishijiensis</name>
    <dbReference type="NCBI Taxonomy" id="184756"/>
    <lineage>
        <taxon>Bacteria</taxon>
        <taxon>Bacillati</taxon>
        <taxon>Actinomycetota</taxon>
        <taxon>Actinomycetes</taxon>
        <taxon>Mycobacteriales</taxon>
        <taxon>Nocardiaceae</taxon>
        <taxon>Nocardia</taxon>
    </lineage>
</organism>